<protein>
    <submittedName>
        <fullName evidence="2">Uncharacterized protein</fullName>
    </submittedName>
</protein>
<feature type="region of interest" description="Disordered" evidence="1">
    <location>
        <begin position="50"/>
        <end position="70"/>
    </location>
</feature>
<evidence type="ECO:0000256" key="1">
    <source>
        <dbReference type="SAM" id="MobiDB-lite"/>
    </source>
</evidence>
<proteinExistence type="predicted"/>
<dbReference type="EMBL" id="JABBWG010000537">
    <property type="protein sequence ID" value="KAG1791958.1"/>
    <property type="molecule type" value="Genomic_DNA"/>
</dbReference>
<dbReference type="GeneID" id="64635487"/>
<dbReference type="OrthoDB" id="3297686at2759"/>
<dbReference type="AlphaFoldDB" id="A0A9P7AMU2"/>
<name>A0A9P7AMU2_9AGAM</name>
<keyword evidence="3" id="KW-1185">Reference proteome</keyword>
<organism evidence="2 3">
    <name type="scientific">Suillus subaureus</name>
    <dbReference type="NCBI Taxonomy" id="48587"/>
    <lineage>
        <taxon>Eukaryota</taxon>
        <taxon>Fungi</taxon>
        <taxon>Dikarya</taxon>
        <taxon>Basidiomycota</taxon>
        <taxon>Agaricomycotina</taxon>
        <taxon>Agaricomycetes</taxon>
        <taxon>Agaricomycetidae</taxon>
        <taxon>Boletales</taxon>
        <taxon>Suillineae</taxon>
        <taxon>Suillaceae</taxon>
        <taxon>Suillus</taxon>
    </lineage>
</organism>
<dbReference type="Proteomes" id="UP000807769">
    <property type="component" value="Unassembled WGS sequence"/>
</dbReference>
<dbReference type="RefSeq" id="XP_041184885.1">
    <property type="nucleotide sequence ID" value="XM_041341471.1"/>
</dbReference>
<evidence type="ECO:0000313" key="3">
    <source>
        <dbReference type="Proteomes" id="UP000807769"/>
    </source>
</evidence>
<reference evidence="2" key="1">
    <citation type="journal article" date="2020" name="New Phytol.">
        <title>Comparative genomics reveals dynamic genome evolution in host specialist ectomycorrhizal fungi.</title>
        <authorList>
            <person name="Lofgren L.A."/>
            <person name="Nguyen N.H."/>
            <person name="Vilgalys R."/>
            <person name="Ruytinx J."/>
            <person name="Liao H.L."/>
            <person name="Branco S."/>
            <person name="Kuo A."/>
            <person name="LaButti K."/>
            <person name="Lipzen A."/>
            <person name="Andreopoulos W."/>
            <person name="Pangilinan J."/>
            <person name="Riley R."/>
            <person name="Hundley H."/>
            <person name="Na H."/>
            <person name="Barry K."/>
            <person name="Grigoriev I.V."/>
            <person name="Stajich J.E."/>
            <person name="Kennedy P.G."/>
        </authorList>
    </citation>
    <scope>NUCLEOTIDE SEQUENCE</scope>
    <source>
        <strain evidence="2">MN1</strain>
    </source>
</reference>
<comment type="caution">
    <text evidence="2">The sequence shown here is derived from an EMBL/GenBank/DDBJ whole genome shotgun (WGS) entry which is preliminary data.</text>
</comment>
<gene>
    <name evidence="2" type="ORF">BJ212DRAFT_1490797</name>
</gene>
<accession>A0A9P7AMU2</accession>
<sequence length="70" mass="7779">MDNVLEWNVRTHQDGSLTEHNSGLDVSYLFWEAEDKFASFTSIKSQPVDTFSPTSSSLGDTDSVVIPVDK</sequence>
<evidence type="ECO:0000313" key="2">
    <source>
        <dbReference type="EMBL" id="KAG1791958.1"/>
    </source>
</evidence>
<feature type="compositionally biased region" description="Polar residues" evidence="1">
    <location>
        <begin position="50"/>
        <end position="60"/>
    </location>
</feature>